<evidence type="ECO:0000256" key="1">
    <source>
        <dbReference type="SAM" id="MobiDB-lite"/>
    </source>
</evidence>
<dbReference type="InterPro" id="IPR011986">
    <property type="entry name" value="Xdiol_dOase_LigA"/>
</dbReference>
<sequence>MTATATPIPTTIPPLTPTEGTPMSTNETGGRLTVPGTPIFDGQTSRRGLRLNKMLMSFRSADNRERFSADEAGYCAEFGLAPEQTQAVLDRDWTAMIDLGGSIFYVYKLAMMDGRSMQYLGGVFTGMTEEEFAAELKSGGRRG</sequence>
<organism evidence="3 4">
    <name type="scientific">Blastococcus xanthinilyticus</name>
    <dbReference type="NCBI Taxonomy" id="1564164"/>
    <lineage>
        <taxon>Bacteria</taxon>
        <taxon>Bacillati</taxon>
        <taxon>Actinomycetota</taxon>
        <taxon>Actinomycetes</taxon>
        <taxon>Geodermatophilales</taxon>
        <taxon>Geodermatophilaceae</taxon>
        <taxon>Blastococcus</taxon>
    </lineage>
</organism>
<reference evidence="3 4" key="1">
    <citation type="submission" date="2019-07" db="EMBL/GenBank/DDBJ databases">
        <title>Genomic Encyclopedia of Archaeal and Bacterial Type Strains, Phase II (KMG-II): from individual species to whole genera.</title>
        <authorList>
            <person name="Goeker M."/>
        </authorList>
    </citation>
    <scope>NUCLEOTIDE SEQUENCE [LARGE SCALE GENOMIC DNA]</scope>
    <source>
        <strain evidence="3 4">DSM 46842</strain>
    </source>
</reference>
<feature type="domain" description="Extradiol ring-cleavage dioxygenase LigAB LigA subunit" evidence="2">
    <location>
        <begin position="51"/>
        <end position="136"/>
    </location>
</feature>
<name>A0A5S5D0E3_9ACTN</name>
<feature type="region of interest" description="Disordered" evidence="1">
    <location>
        <begin position="1"/>
        <end position="37"/>
    </location>
</feature>
<proteinExistence type="predicted"/>
<dbReference type="NCBIfam" id="TIGR02792">
    <property type="entry name" value="PCA_ligA"/>
    <property type="match status" value="1"/>
</dbReference>
<dbReference type="AlphaFoldDB" id="A0A5S5D0E3"/>
<evidence type="ECO:0000313" key="4">
    <source>
        <dbReference type="Proteomes" id="UP000322499"/>
    </source>
</evidence>
<dbReference type="InterPro" id="IPR036622">
    <property type="entry name" value="LigA_sf"/>
</dbReference>
<keyword evidence="3" id="KW-0223">Dioxygenase</keyword>
<evidence type="ECO:0000313" key="3">
    <source>
        <dbReference type="EMBL" id="TYP89205.1"/>
    </source>
</evidence>
<comment type="caution">
    <text evidence="3">The sequence shown here is derived from an EMBL/GenBank/DDBJ whole genome shotgun (WGS) entry which is preliminary data.</text>
</comment>
<evidence type="ECO:0000259" key="2">
    <source>
        <dbReference type="Pfam" id="PF07746"/>
    </source>
</evidence>
<dbReference type="SUPFAM" id="SSF48076">
    <property type="entry name" value="LigA subunit of an aromatic-ring-opening dioxygenase LigAB"/>
    <property type="match status" value="1"/>
</dbReference>
<dbReference type="GO" id="GO:0051213">
    <property type="term" value="F:dioxygenase activity"/>
    <property type="evidence" value="ECO:0007669"/>
    <property type="project" value="UniProtKB-KW"/>
</dbReference>
<keyword evidence="4" id="KW-1185">Reference proteome</keyword>
<gene>
    <name evidence="3" type="ORF">BD833_103362</name>
</gene>
<dbReference type="Pfam" id="PF07746">
    <property type="entry name" value="LigA"/>
    <property type="match status" value="1"/>
</dbReference>
<dbReference type="Gene3D" id="1.10.700.10">
    <property type="entry name" value="Dioxygenase LigAB, LigA subunit"/>
    <property type="match status" value="1"/>
</dbReference>
<dbReference type="InterPro" id="IPR014159">
    <property type="entry name" value="PCA_LigA"/>
</dbReference>
<accession>A0A5S5D0E3</accession>
<protein>
    <submittedName>
        <fullName evidence="3">Protocatechuate 4,5-dioxygenase alpha subunit</fullName>
    </submittedName>
</protein>
<dbReference type="EMBL" id="VNHW01000003">
    <property type="protein sequence ID" value="TYP89205.1"/>
    <property type="molecule type" value="Genomic_DNA"/>
</dbReference>
<dbReference type="Proteomes" id="UP000322499">
    <property type="component" value="Unassembled WGS sequence"/>
</dbReference>
<keyword evidence="3" id="KW-0560">Oxidoreductase</keyword>